<evidence type="ECO:0000313" key="2">
    <source>
        <dbReference type="EMBL" id="MFC4350044.1"/>
    </source>
</evidence>
<feature type="compositionally biased region" description="Basic residues" evidence="1">
    <location>
        <begin position="47"/>
        <end position="78"/>
    </location>
</feature>
<proteinExistence type="predicted"/>
<protein>
    <submittedName>
        <fullName evidence="2">Uncharacterized protein</fullName>
    </submittedName>
</protein>
<reference evidence="3" key="1">
    <citation type="journal article" date="2019" name="Int. J. Syst. Evol. Microbiol.">
        <title>The Global Catalogue of Microorganisms (GCM) 10K type strain sequencing project: providing services to taxonomists for standard genome sequencing and annotation.</title>
        <authorList>
            <consortium name="The Broad Institute Genomics Platform"/>
            <consortium name="The Broad Institute Genome Sequencing Center for Infectious Disease"/>
            <person name="Wu L."/>
            <person name="Ma J."/>
        </authorList>
    </citation>
    <scope>NUCLEOTIDE SEQUENCE [LARGE SCALE GENOMIC DNA]</scope>
    <source>
        <strain evidence="3">CECT 8472</strain>
    </source>
</reference>
<evidence type="ECO:0000313" key="3">
    <source>
        <dbReference type="Proteomes" id="UP001595799"/>
    </source>
</evidence>
<keyword evidence="3" id="KW-1185">Reference proteome</keyword>
<comment type="caution">
    <text evidence="2">The sequence shown here is derived from an EMBL/GenBank/DDBJ whole genome shotgun (WGS) entry which is preliminary data.</text>
</comment>
<dbReference type="InterPro" id="IPR006311">
    <property type="entry name" value="TAT_signal"/>
</dbReference>
<dbReference type="PROSITE" id="PS51318">
    <property type="entry name" value="TAT"/>
    <property type="match status" value="1"/>
</dbReference>
<name>A0ABV8UHT3_9PROT</name>
<dbReference type="Proteomes" id="UP001595799">
    <property type="component" value="Unassembled WGS sequence"/>
</dbReference>
<gene>
    <name evidence="2" type="ORF">ACFOW6_00665</name>
</gene>
<sequence>MSDTTDRPDQGRRRILAKLGLAAGAAYMAPSLLTLSSAQASPGSRSRYSRGSRHHYYSRGSRHAYHRKHDSRRSRRSRGSYAAGRYYRERLPWEIWIRLGG</sequence>
<accession>A0ABV8UHT3</accession>
<evidence type="ECO:0000256" key="1">
    <source>
        <dbReference type="SAM" id="MobiDB-lite"/>
    </source>
</evidence>
<dbReference type="RefSeq" id="WP_382420110.1">
    <property type="nucleotide sequence ID" value="NZ_JBHSCW010000001.1"/>
</dbReference>
<dbReference type="EMBL" id="JBHSCW010000001">
    <property type="protein sequence ID" value="MFC4350044.1"/>
    <property type="molecule type" value="Genomic_DNA"/>
</dbReference>
<organism evidence="2 3">
    <name type="scientific">Fodinicurvata halophila</name>
    <dbReference type="NCBI Taxonomy" id="1419723"/>
    <lineage>
        <taxon>Bacteria</taxon>
        <taxon>Pseudomonadati</taxon>
        <taxon>Pseudomonadota</taxon>
        <taxon>Alphaproteobacteria</taxon>
        <taxon>Rhodospirillales</taxon>
        <taxon>Rhodovibrionaceae</taxon>
        <taxon>Fodinicurvata</taxon>
    </lineage>
</organism>
<feature type="region of interest" description="Disordered" evidence="1">
    <location>
        <begin position="38"/>
        <end position="81"/>
    </location>
</feature>